<protein>
    <submittedName>
        <fullName evidence="1">Uncharacterized protein</fullName>
    </submittedName>
</protein>
<name>A0ABW5RR60_9BACI</name>
<reference evidence="2" key="1">
    <citation type="journal article" date="2019" name="Int. J. Syst. Evol. Microbiol.">
        <title>The Global Catalogue of Microorganisms (GCM) 10K type strain sequencing project: providing services to taxonomists for standard genome sequencing and annotation.</title>
        <authorList>
            <consortium name="The Broad Institute Genomics Platform"/>
            <consortium name="The Broad Institute Genome Sequencing Center for Infectious Disease"/>
            <person name="Wu L."/>
            <person name="Ma J."/>
        </authorList>
    </citation>
    <scope>NUCLEOTIDE SEQUENCE [LARGE SCALE GENOMIC DNA]</scope>
    <source>
        <strain evidence="2">KCTC 3913</strain>
    </source>
</reference>
<organism evidence="1 2">
    <name type="scientific">Bacillus seohaeanensis</name>
    <dbReference type="NCBI Taxonomy" id="284580"/>
    <lineage>
        <taxon>Bacteria</taxon>
        <taxon>Bacillati</taxon>
        <taxon>Bacillota</taxon>
        <taxon>Bacilli</taxon>
        <taxon>Bacillales</taxon>
        <taxon>Bacillaceae</taxon>
        <taxon>Bacillus</taxon>
    </lineage>
</organism>
<accession>A0ABW5RR60</accession>
<comment type="caution">
    <text evidence="1">The sequence shown here is derived from an EMBL/GenBank/DDBJ whole genome shotgun (WGS) entry which is preliminary data.</text>
</comment>
<evidence type="ECO:0000313" key="2">
    <source>
        <dbReference type="Proteomes" id="UP001597506"/>
    </source>
</evidence>
<evidence type="ECO:0000313" key="1">
    <source>
        <dbReference type="EMBL" id="MFD2680925.1"/>
    </source>
</evidence>
<dbReference type="Proteomes" id="UP001597506">
    <property type="component" value="Unassembled WGS sequence"/>
</dbReference>
<dbReference type="RefSeq" id="WP_377934746.1">
    <property type="nucleotide sequence ID" value="NZ_JBHUMF010000021.1"/>
</dbReference>
<proteinExistence type="predicted"/>
<gene>
    <name evidence="1" type="ORF">ACFSUL_09240</name>
</gene>
<sequence>MKEKSSINKKDEVSIQAPVICTKNPNCCEQKGCPGLYKVLPGNVLAWQGSCCYIG</sequence>
<keyword evidence="2" id="KW-1185">Reference proteome</keyword>
<dbReference type="EMBL" id="JBHUMF010000021">
    <property type="protein sequence ID" value="MFD2680925.1"/>
    <property type="molecule type" value="Genomic_DNA"/>
</dbReference>